<dbReference type="Pfam" id="PF00085">
    <property type="entry name" value="Thioredoxin"/>
    <property type="match status" value="1"/>
</dbReference>
<accession>A0A5S9NMG7</accession>
<dbReference type="EMBL" id="CACSII010000002">
    <property type="protein sequence ID" value="CAA0091403.1"/>
    <property type="molecule type" value="Genomic_DNA"/>
</dbReference>
<name>A0A5S9NMG7_9GAMM</name>
<dbReference type="InterPro" id="IPR013766">
    <property type="entry name" value="Thioredoxin_domain"/>
</dbReference>
<reference evidence="3 4" key="1">
    <citation type="submission" date="2019-11" db="EMBL/GenBank/DDBJ databases">
        <authorList>
            <person name="Holert J."/>
        </authorList>
    </citation>
    <scope>NUCLEOTIDE SEQUENCE [LARGE SCALE GENOMIC DNA]</scope>
    <source>
        <strain evidence="3">BC5_2</strain>
    </source>
</reference>
<proteinExistence type="predicted"/>
<dbReference type="CDD" id="cd02947">
    <property type="entry name" value="TRX_family"/>
    <property type="match status" value="1"/>
</dbReference>
<dbReference type="AlphaFoldDB" id="A0A5S9NMG7"/>
<dbReference type="Gene3D" id="3.40.30.10">
    <property type="entry name" value="Glutaredoxin"/>
    <property type="match status" value="1"/>
</dbReference>
<protein>
    <recommendedName>
        <fullName evidence="2">Thioredoxin domain-containing protein</fullName>
    </recommendedName>
</protein>
<dbReference type="InterPro" id="IPR036249">
    <property type="entry name" value="Thioredoxin-like_sf"/>
</dbReference>
<evidence type="ECO:0000313" key="3">
    <source>
        <dbReference type="EMBL" id="CAA0091403.1"/>
    </source>
</evidence>
<keyword evidence="1" id="KW-0732">Signal</keyword>
<evidence type="ECO:0000256" key="1">
    <source>
        <dbReference type="SAM" id="SignalP"/>
    </source>
</evidence>
<evidence type="ECO:0000313" key="4">
    <source>
        <dbReference type="Proteomes" id="UP000434580"/>
    </source>
</evidence>
<dbReference type="OrthoDB" id="9798454at2"/>
<feature type="signal peptide" evidence="1">
    <location>
        <begin position="1"/>
        <end position="24"/>
    </location>
</feature>
<dbReference type="PROSITE" id="PS51352">
    <property type="entry name" value="THIOREDOXIN_2"/>
    <property type="match status" value="1"/>
</dbReference>
<organism evidence="3 4">
    <name type="scientific">BD1-7 clade bacterium</name>
    <dbReference type="NCBI Taxonomy" id="2029982"/>
    <lineage>
        <taxon>Bacteria</taxon>
        <taxon>Pseudomonadati</taxon>
        <taxon>Pseudomonadota</taxon>
        <taxon>Gammaproteobacteria</taxon>
        <taxon>Cellvibrionales</taxon>
        <taxon>Spongiibacteraceae</taxon>
        <taxon>BD1-7 clade</taxon>
    </lineage>
</organism>
<dbReference type="SUPFAM" id="SSF52833">
    <property type="entry name" value="Thioredoxin-like"/>
    <property type="match status" value="1"/>
</dbReference>
<feature type="chain" id="PRO_5030137942" description="Thioredoxin domain-containing protein" evidence="1">
    <location>
        <begin position="25"/>
        <end position="138"/>
    </location>
</feature>
<dbReference type="Proteomes" id="UP000434580">
    <property type="component" value="Unassembled WGS sequence"/>
</dbReference>
<sequence length="138" mass="15687">MQRLNSTILALVATLILLTAPAHAVEKMPYSPEAFAKAQKAGIPVLIDVYADWCPTCERQQIILKRYMRENPDSPLKIMVIDYDKNKNWVKAFRAPRQSTLYLYKDNEQLWFAVAPTSSRVIYAAIEKVIGKTPSDNS</sequence>
<gene>
    <name evidence="3" type="ORF">DPBNPPHM_03016</name>
</gene>
<feature type="domain" description="Thioredoxin" evidence="2">
    <location>
        <begin position="9"/>
        <end position="138"/>
    </location>
</feature>
<evidence type="ECO:0000259" key="2">
    <source>
        <dbReference type="PROSITE" id="PS51352"/>
    </source>
</evidence>